<feature type="domain" description="CN hydrolase" evidence="2">
    <location>
        <begin position="9"/>
        <end position="238"/>
    </location>
</feature>
<dbReference type="PANTHER" id="PTHR43674:SF2">
    <property type="entry name" value="BETA-UREIDOPROPIONASE"/>
    <property type="match status" value="1"/>
</dbReference>
<dbReference type="InterPro" id="IPR036526">
    <property type="entry name" value="C-N_Hydrolase_sf"/>
</dbReference>
<proteinExistence type="predicted"/>
<protein>
    <submittedName>
        <fullName evidence="3">Carbon-nitrogen hydrolase family protein</fullName>
    </submittedName>
</protein>
<dbReference type="PROSITE" id="PS50263">
    <property type="entry name" value="CN_HYDROLASE"/>
    <property type="match status" value="1"/>
</dbReference>
<evidence type="ECO:0000313" key="3">
    <source>
        <dbReference type="EMBL" id="MEQ7846192.1"/>
    </source>
</evidence>
<dbReference type="InterPro" id="IPR050345">
    <property type="entry name" value="Aliph_Amidase/BUP"/>
</dbReference>
<dbReference type="EMBL" id="JBEGDP010000002">
    <property type="protein sequence ID" value="MEQ7846192.1"/>
    <property type="molecule type" value="Genomic_DNA"/>
</dbReference>
<dbReference type="RefSeq" id="WP_349803727.1">
    <property type="nucleotide sequence ID" value="NZ_JBEGDP010000002.1"/>
</dbReference>
<evidence type="ECO:0000313" key="4">
    <source>
        <dbReference type="Proteomes" id="UP001482520"/>
    </source>
</evidence>
<organism evidence="3 4">
    <name type="scientific">Nocardioides kribbensis</name>
    <dbReference type="NCBI Taxonomy" id="305517"/>
    <lineage>
        <taxon>Bacteria</taxon>
        <taxon>Bacillati</taxon>
        <taxon>Actinomycetota</taxon>
        <taxon>Actinomycetes</taxon>
        <taxon>Propionibacteriales</taxon>
        <taxon>Nocardioidaceae</taxon>
        <taxon>Nocardioides</taxon>
    </lineage>
</organism>
<dbReference type="Pfam" id="PF00795">
    <property type="entry name" value="CN_hydrolase"/>
    <property type="match status" value="1"/>
</dbReference>
<dbReference type="CDD" id="cd07197">
    <property type="entry name" value="nitrilase"/>
    <property type="match status" value="1"/>
</dbReference>
<keyword evidence="4" id="KW-1185">Reference proteome</keyword>
<evidence type="ECO:0000256" key="1">
    <source>
        <dbReference type="ARBA" id="ARBA00022801"/>
    </source>
</evidence>
<sequence>MSEPDLPDLPVAVAQPRVHRGDLAATAREHALALASAGARLVVFPELSLTGYELDAEPVALDDPRWAVVVEACARAGAVALVGAPVAVDDRLFIATVRVDADGVSLAYRKSWLHGDEHRRFTPGDGPATTTVDGWVVGLAICKDTGASQHTAALAPLGVDLYAAGVVDVPADVVECRARAFVISRALGVPVLIASHAGGTSGGFTETAGRSVVVAADGSVLVEADEAVGRVVRATLVAST</sequence>
<dbReference type="SUPFAM" id="SSF56317">
    <property type="entry name" value="Carbon-nitrogen hydrolase"/>
    <property type="match status" value="1"/>
</dbReference>
<dbReference type="PANTHER" id="PTHR43674">
    <property type="entry name" value="NITRILASE C965.09-RELATED"/>
    <property type="match status" value="1"/>
</dbReference>
<comment type="caution">
    <text evidence="3">The sequence shown here is derived from an EMBL/GenBank/DDBJ whole genome shotgun (WGS) entry which is preliminary data.</text>
</comment>
<reference evidence="3 4" key="1">
    <citation type="submission" date="2024-02" db="EMBL/GenBank/DDBJ databases">
        <title>Full genome sequence of Nocardioides kribbensis.</title>
        <authorList>
            <person name="Poletto B.L."/>
            <person name="Silva G."/>
            <person name="Galante D."/>
            <person name="Campos K.R."/>
            <person name="Santos M.B.N."/>
            <person name="Sacchi C.T."/>
        </authorList>
    </citation>
    <scope>NUCLEOTIDE SEQUENCE [LARGE SCALE GENOMIC DNA]</scope>
    <source>
        <strain evidence="3 4">O4R</strain>
    </source>
</reference>
<dbReference type="GO" id="GO:0016787">
    <property type="term" value="F:hydrolase activity"/>
    <property type="evidence" value="ECO:0007669"/>
    <property type="project" value="UniProtKB-KW"/>
</dbReference>
<name>A0ABV1NUM7_9ACTN</name>
<gene>
    <name evidence="3" type="ORF">V6R90_02805</name>
</gene>
<dbReference type="Proteomes" id="UP001482520">
    <property type="component" value="Unassembled WGS sequence"/>
</dbReference>
<accession>A0ABV1NUM7</accession>
<dbReference type="InterPro" id="IPR003010">
    <property type="entry name" value="C-N_Hydrolase"/>
</dbReference>
<keyword evidence="1 3" id="KW-0378">Hydrolase</keyword>
<dbReference type="Gene3D" id="3.60.110.10">
    <property type="entry name" value="Carbon-nitrogen hydrolase"/>
    <property type="match status" value="1"/>
</dbReference>
<evidence type="ECO:0000259" key="2">
    <source>
        <dbReference type="PROSITE" id="PS50263"/>
    </source>
</evidence>